<dbReference type="EMBL" id="WNEG01000017">
    <property type="protein sequence ID" value="NMG82703.1"/>
    <property type="molecule type" value="Genomic_DNA"/>
</dbReference>
<gene>
    <name evidence="1" type="ORF">GIS02_00655</name>
</gene>
<dbReference type="InterPro" id="IPR011518">
    <property type="entry name" value="Transposase_36"/>
</dbReference>
<evidence type="ECO:0000313" key="2">
    <source>
        <dbReference type="Proteomes" id="UP000606580"/>
    </source>
</evidence>
<reference evidence="1" key="1">
    <citation type="journal article" date="2020" name="MBio">
        <title>'Candidatus Ethanoperedens,' a Thermophilic Genus of Archaea Mediating the Anaerobic Oxidation of Ethane.</title>
        <authorList>
            <person name="Hahn C.J."/>
            <person name="Laso-Perez R."/>
            <person name="Vulcano F."/>
            <person name="Vaziourakis K.M."/>
            <person name="Stokke R."/>
            <person name="Steen I.H."/>
            <person name="Teske A."/>
            <person name="Boetius A."/>
            <person name="Liebeke M."/>
            <person name="Amann R."/>
            <person name="Knittel K."/>
            <person name="Wegener G."/>
        </authorList>
    </citation>
    <scope>NUCLEOTIDE SEQUENCE</scope>
    <source>
        <strain evidence="1">GoM-Arc1-LC-WB58</strain>
    </source>
</reference>
<evidence type="ECO:0000313" key="1">
    <source>
        <dbReference type="EMBL" id="NMG82703.1"/>
    </source>
</evidence>
<accession>A0A848D769</accession>
<proteinExistence type="predicted"/>
<dbReference type="Pfam" id="PF07592">
    <property type="entry name" value="DDE_Tnp_ISAZ013"/>
    <property type="match status" value="1"/>
</dbReference>
<organism evidence="1 2">
    <name type="scientific">Candidatus Ethanoperedens thermophilum</name>
    <dbReference type="NCBI Taxonomy" id="2766897"/>
    <lineage>
        <taxon>Archaea</taxon>
        <taxon>Methanobacteriati</taxon>
        <taxon>Methanobacteriota</taxon>
        <taxon>Stenosarchaea group</taxon>
        <taxon>Methanomicrobia</taxon>
        <taxon>Methanosarcinales</taxon>
        <taxon>Methanosarcinales incertae sedis</taxon>
        <taxon>GOM Arc I cluster</taxon>
        <taxon>Candidatus Ethanoperedens</taxon>
    </lineage>
</organism>
<evidence type="ECO:0008006" key="3">
    <source>
        <dbReference type="Google" id="ProtNLM"/>
    </source>
</evidence>
<dbReference type="Proteomes" id="UP000606580">
    <property type="component" value="Unassembled WGS sequence"/>
</dbReference>
<protein>
    <recommendedName>
        <fullName evidence="3">Transposase</fullName>
    </recommendedName>
</protein>
<name>A0A848D769_9EURY</name>
<comment type="caution">
    <text evidence="1">The sequence shown here is derived from an EMBL/GenBank/DDBJ whole genome shotgun (WGS) entry which is preliminary data.</text>
</comment>
<sequence length="101" mass="11838">MEISVCHFLPCTSKWDKIEHRLFSCITQNWRGKPLVTHWVIVNLIANTTTKTDLIVACELDTNKYPKGIEISDEQLSKVNIKREEFHGEWNYTIYPDIISE</sequence>
<dbReference type="AlphaFoldDB" id="A0A848D769"/>